<keyword evidence="2" id="KW-1133">Transmembrane helix</keyword>
<name>A0A1Y1CF95_9BACT</name>
<feature type="compositionally biased region" description="Pro residues" evidence="1">
    <location>
        <begin position="645"/>
        <end position="654"/>
    </location>
</feature>
<reference evidence="3 4" key="1">
    <citation type="journal article" date="2018" name="Mar. Genomics">
        <title>Complete genome sequence of Marinifilaceae bacterium strain SPP2, isolated from the Antarctic marine sediment.</title>
        <authorList>
            <person name="Watanabe M."/>
            <person name="Kojima H."/>
            <person name="Fukui M."/>
        </authorList>
    </citation>
    <scope>NUCLEOTIDE SEQUENCE [LARGE SCALE GENOMIC DNA]</scope>
    <source>
        <strain evidence="3 4">SPP2</strain>
    </source>
</reference>
<keyword evidence="4" id="KW-1185">Reference proteome</keyword>
<dbReference type="EMBL" id="AP018042">
    <property type="protein sequence ID" value="BAX79046.1"/>
    <property type="molecule type" value="Genomic_DNA"/>
</dbReference>
<feature type="region of interest" description="Disordered" evidence="1">
    <location>
        <begin position="645"/>
        <end position="667"/>
    </location>
</feature>
<organism evidence="3 4">
    <name type="scientific">Labilibaculum antarcticum</name>
    <dbReference type="NCBI Taxonomy" id="1717717"/>
    <lineage>
        <taxon>Bacteria</taxon>
        <taxon>Pseudomonadati</taxon>
        <taxon>Bacteroidota</taxon>
        <taxon>Bacteroidia</taxon>
        <taxon>Marinilabiliales</taxon>
        <taxon>Marinifilaceae</taxon>
        <taxon>Labilibaculum</taxon>
    </lineage>
</organism>
<proteinExistence type="predicted"/>
<accession>A0A1Y1CF95</accession>
<dbReference type="Proteomes" id="UP000218267">
    <property type="component" value="Chromosome"/>
</dbReference>
<evidence type="ECO:0000313" key="4">
    <source>
        <dbReference type="Proteomes" id="UP000218267"/>
    </source>
</evidence>
<feature type="transmembrane region" description="Helical" evidence="2">
    <location>
        <begin position="690"/>
        <end position="710"/>
    </location>
</feature>
<keyword evidence="2" id="KW-0472">Membrane</keyword>
<reference evidence="4" key="2">
    <citation type="journal article" date="2020" name="Antonie Van Leeuwenhoek">
        <title>Labilibaculum antarcticum sp. nov., a novel facultative anaerobic, psychrotorelant bacterium isolated from marine sediment of Antarctica.</title>
        <authorList>
            <person name="Watanabe M."/>
            <person name="Kojima H."/>
            <person name="Fukui M."/>
        </authorList>
    </citation>
    <scope>NUCLEOTIDE SEQUENCE [LARGE SCALE GENOMIC DNA]</scope>
    <source>
        <strain evidence="4">SPP2</strain>
    </source>
</reference>
<dbReference type="KEGG" id="mbas:ALGA_0657"/>
<evidence type="ECO:0008006" key="5">
    <source>
        <dbReference type="Google" id="ProtNLM"/>
    </source>
</evidence>
<evidence type="ECO:0000256" key="1">
    <source>
        <dbReference type="SAM" id="MobiDB-lite"/>
    </source>
</evidence>
<keyword evidence="2" id="KW-0812">Transmembrane</keyword>
<protein>
    <recommendedName>
        <fullName evidence="5">Transglutaminase-like domain-containing protein</fullName>
    </recommendedName>
</protein>
<dbReference type="AlphaFoldDB" id="A0A1Y1CF95"/>
<sequence>MGYKMETVSRTTNERGNVAFRTSKNEIVNQGERVIKSGVEYNHLINTSDVKFTSTFTEGTVDDTVSIMCEIIRNHHGQVKELANFLKKDSEIATKRAIWNFVFNHIQYKRDSPTVEQLSTPARIWLNRSIPNTPTDCDDHSIFVGSLLYCLGIPFCIRIAGYGGKGYSHVYVVAGSVCIDTVLHKFNCEAEYTSKKDTKMMKIETLAGHDTGAVNGLDALQSLHDSGELYDAEMEQIERSEQINGVGDNELFDAEKTLRRMSKTQLETTLREYILEPEKYHALGFGKKYWEYMQKAYDALCQNESLEGIVIKLSDGADWERANLSPLNGYNTASGETIGLLGALEGFFKKLVKKVKNVAKGAVKIAGKAVKAIGSVFKKVGLFLQKINPINIAIRAVLRGMIKNNKKGLAIKMGYGLLTEAQAKSLGVNLEEWKEARKAYVKFAKKYKFLGGKESKLREVLHDGWQKAAKKSNLPTVNLLGGLGLFGRRKRKKRAKARAKKAKQAGRTVIKPKSFKEMIALKAKMKAGQAPVKEEPKMSAEEKERIDFLKLVHADEAKEAGLGVVATGTAVILGKVALILAPILKILKKLGLGKVITKLKEKHIENLSAKITNELDPVAKQKLIDRKQKAENNLAIFNSVAKKPALPPSNPELPSPRNITESQVLPDGSYPYNPEMTNTSPMMAQKPQQAGFGTIGIVMMALVGGGLLLANSGKKEKAKK</sequence>
<gene>
    <name evidence="3" type="ORF">ALGA_0657</name>
</gene>
<evidence type="ECO:0000256" key="2">
    <source>
        <dbReference type="SAM" id="Phobius"/>
    </source>
</evidence>
<evidence type="ECO:0000313" key="3">
    <source>
        <dbReference type="EMBL" id="BAX79046.1"/>
    </source>
</evidence>